<dbReference type="Pfam" id="PF02036">
    <property type="entry name" value="SCP2"/>
    <property type="match status" value="1"/>
</dbReference>
<proteinExistence type="predicted"/>
<dbReference type="AlphaFoldDB" id="A0A4U1BFL5"/>
<dbReference type="RefSeq" id="WP_136852271.1">
    <property type="nucleotide sequence ID" value="NZ_SWCI01000003.1"/>
</dbReference>
<evidence type="ECO:0000259" key="1">
    <source>
        <dbReference type="Pfam" id="PF02036"/>
    </source>
</evidence>
<comment type="caution">
    <text evidence="2">The sequence shown here is derived from an EMBL/GenBank/DDBJ whole genome shotgun (WGS) entry which is preliminary data.</text>
</comment>
<dbReference type="InterPro" id="IPR036527">
    <property type="entry name" value="SCP2_sterol-bd_dom_sf"/>
</dbReference>
<dbReference type="OrthoDB" id="5292463at2"/>
<feature type="domain" description="SCP2" evidence="1">
    <location>
        <begin position="28"/>
        <end position="115"/>
    </location>
</feature>
<name>A0A4U1BFL5_9GAMM</name>
<accession>A0A4U1BFL5</accession>
<reference evidence="2 3" key="1">
    <citation type="submission" date="2019-04" db="EMBL/GenBank/DDBJ databases">
        <authorList>
            <person name="Hwang J.C."/>
        </authorList>
    </citation>
    <scope>NUCLEOTIDE SEQUENCE [LARGE SCALE GENOMIC DNA]</scope>
    <source>
        <strain evidence="2 3">IMCC35001</strain>
    </source>
</reference>
<evidence type="ECO:0000313" key="3">
    <source>
        <dbReference type="Proteomes" id="UP000305674"/>
    </source>
</evidence>
<sequence length="146" mass="15662">MSLPKPPVAPIALALTPLLNHRFGDLVRQGDLDFLEGRRIAIAVTGAPWALALGLAQGRWQVAWADGSEPAELLGNLRAFAILACGEGDADGLFFQRQLEMRGETELAMELKALLGRVSLLPPVPEPLQAAVARLRTMPFLSGSDI</sequence>
<dbReference type="Proteomes" id="UP000305674">
    <property type="component" value="Unassembled WGS sequence"/>
</dbReference>
<gene>
    <name evidence="2" type="ORF">FCL40_06055</name>
</gene>
<dbReference type="InterPro" id="IPR003033">
    <property type="entry name" value="SCP2_sterol-bd_dom"/>
</dbReference>
<dbReference type="EMBL" id="SWCI01000003">
    <property type="protein sequence ID" value="TKB49720.1"/>
    <property type="molecule type" value="Genomic_DNA"/>
</dbReference>
<evidence type="ECO:0000313" key="2">
    <source>
        <dbReference type="EMBL" id="TKB49720.1"/>
    </source>
</evidence>
<organism evidence="2 3">
    <name type="scientific">Ferrimonas sediminicola</name>
    <dbReference type="NCBI Taxonomy" id="2569538"/>
    <lineage>
        <taxon>Bacteria</taxon>
        <taxon>Pseudomonadati</taxon>
        <taxon>Pseudomonadota</taxon>
        <taxon>Gammaproteobacteria</taxon>
        <taxon>Alteromonadales</taxon>
        <taxon>Ferrimonadaceae</taxon>
        <taxon>Ferrimonas</taxon>
    </lineage>
</organism>
<protein>
    <submittedName>
        <fullName evidence="2">SCP2 sterol-binding domain-containing protein</fullName>
    </submittedName>
</protein>
<dbReference type="SUPFAM" id="SSF55718">
    <property type="entry name" value="SCP-like"/>
    <property type="match status" value="1"/>
</dbReference>
<keyword evidence="3" id="KW-1185">Reference proteome</keyword>